<dbReference type="InterPro" id="IPR020583">
    <property type="entry name" value="Inositol_monoP_metal-BS"/>
</dbReference>
<dbReference type="PRINTS" id="PR00377">
    <property type="entry name" value="IMPHPHTASES"/>
</dbReference>
<dbReference type="PANTHER" id="PTHR20854">
    <property type="entry name" value="INOSITOL MONOPHOSPHATASE"/>
    <property type="match status" value="1"/>
</dbReference>
<sequence>MPARVPETIHALVPALRATIREAAGLAFPHYRAGGQTNARIWSKTGGSPVTEADVAVDTFLKIRLGALLPAAAWLSEETADDAQRLGADLVWIVDPIDGTRAFLTGHPDWSVSVALLCEGQPVLGFVHAPVHDHFYEAVAGHGATRNGAPLRVSAQSRLPGARVTGPKPMMDTLARGATRDGVKPEFVVVERVPSLALRVARVAEGSIDVGLVSSDARDWDLAGADLLLREAGGSVSDLSGTPTTYNRPDPVHGSLIALSDGLREQTVAALARG</sequence>
<feature type="binding site" evidence="5">
    <location>
        <position position="97"/>
    </location>
    <ligand>
        <name>Mg(2+)</name>
        <dbReference type="ChEBI" id="CHEBI:18420"/>
        <label>1</label>
        <note>catalytic</note>
    </ligand>
</feature>
<name>A0A1I2RD31_9HYPH</name>
<dbReference type="EMBL" id="FOPM01000002">
    <property type="protein sequence ID" value="SFG36517.1"/>
    <property type="molecule type" value="Genomic_DNA"/>
</dbReference>
<feature type="binding site" evidence="5">
    <location>
        <position position="95"/>
    </location>
    <ligand>
        <name>Mg(2+)</name>
        <dbReference type="ChEBI" id="CHEBI:18420"/>
        <label>1</label>
        <note>catalytic</note>
    </ligand>
</feature>
<evidence type="ECO:0000313" key="7">
    <source>
        <dbReference type="Proteomes" id="UP000199229"/>
    </source>
</evidence>
<keyword evidence="3" id="KW-0378">Hydrolase</keyword>
<keyword evidence="2 5" id="KW-0479">Metal-binding</keyword>
<dbReference type="Gene3D" id="3.30.540.10">
    <property type="entry name" value="Fructose-1,6-Bisphosphatase, subunit A, domain 1"/>
    <property type="match status" value="1"/>
</dbReference>
<keyword evidence="4 5" id="KW-0460">Magnesium</keyword>
<dbReference type="OrthoDB" id="9785695at2"/>
<gene>
    <name evidence="6" type="ORF">SAMN05192565_102133</name>
</gene>
<dbReference type="Proteomes" id="UP000199229">
    <property type="component" value="Unassembled WGS sequence"/>
</dbReference>
<dbReference type="STRING" id="582675.SAMN05192565_102133"/>
<accession>A0A1I2RD31</accession>
<dbReference type="RefSeq" id="WP_091968538.1">
    <property type="nucleotide sequence ID" value="NZ_FOPM01000002.1"/>
</dbReference>
<evidence type="ECO:0000256" key="3">
    <source>
        <dbReference type="ARBA" id="ARBA00022801"/>
    </source>
</evidence>
<evidence type="ECO:0000256" key="4">
    <source>
        <dbReference type="ARBA" id="ARBA00022842"/>
    </source>
</evidence>
<dbReference type="PROSITE" id="PS00629">
    <property type="entry name" value="IMP_1"/>
    <property type="match status" value="1"/>
</dbReference>
<proteinExistence type="inferred from homology"/>
<dbReference type="GO" id="GO:0046854">
    <property type="term" value="P:phosphatidylinositol phosphate biosynthetic process"/>
    <property type="evidence" value="ECO:0007669"/>
    <property type="project" value="InterPro"/>
</dbReference>
<dbReference type="InterPro" id="IPR020550">
    <property type="entry name" value="Inositol_monophosphatase_CS"/>
</dbReference>
<feature type="binding site" evidence="5">
    <location>
        <position position="221"/>
    </location>
    <ligand>
        <name>Mg(2+)</name>
        <dbReference type="ChEBI" id="CHEBI:18420"/>
        <label>1</label>
        <note>catalytic</note>
    </ligand>
</feature>
<feature type="binding site" evidence="5">
    <location>
        <position position="98"/>
    </location>
    <ligand>
        <name>Mg(2+)</name>
        <dbReference type="ChEBI" id="CHEBI:18420"/>
        <label>1</label>
        <note>catalytic</note>
    </ligand>
</feature>
<dbReference type="GO" id="GO:0006020">
    <property type="term" value="P:inositol metabolic process"/>
    <property type="evidence" value="ECO:0007669"/>
    <property type="project" value="TreeGrafter"/>
</dbReference>
<organism evidence="6 7">
    <name type="scientific">Methylobacterium gossipiicola</name>
    <dbReference type="NCBI Taxonomy" id="582675"/>
    <lineage>
        <taxon>Bacteria</taxon>
        <taxon>Pseudomonadati</taxon>
        <taxon>Pseudomonadota</taxon>
        <taxon>Alphaproteobacteria</taxon>
        <taxon>Hyphomicrobiales</taxon>
        <taxon>Methylobacteriaceae</taxon>
        <taxon>Methylobacterium</taxon>
    </lineage>
</organism>
<dbReference type="GO" id="GO:0046872">
    <property type="term" value="F:metal ion binding"/>
    <property type="evidence" value="ECO:0007669"/>
    <property type="project" value="UniProtKB-KW"/>
</dbReference>
<comment type="similarity">
    <text evidence="1">Belongs to the inositol monophosphatase superfamily.</text>
</comment>
<dbReference type="GO" id="GO:0008934">
    <property type="term" value="F:inositol monophosphate 1-phosphatase activity"/>
    <property type="evidence" value="ECO:0007669"/>
    <property type="project" value="TreeGrafter"/>
</dbReference>
<dbReference type="PROSITE" id="PS00630">
    <property type="entry name" value="IMP_2"/>
    <property type="match status" value="1"/>
</dbReference>
<dbReference type="InterPro" id="IPR000760">
    <property type="entry name" value="Inositol_monophosphatase-like"/>
</dbReference>
<dbReference type="AlphaFoldDB" id="A0A1I2RD31"/>
<evidence type="ECO:0000256" key="2">
    <source>
        <dbReference type="ARBA" id="ARBA00022723"/>
    </source>
</evidence>
<keyword evidence="7" id="KW-1185">Reference proteome</keyword>
<protein>
    <submittedName>
        <fullName evidence="6">Myo-inositol-1(Or 4)-monophosphatase</fullName>
    </submittedName>
</protein>
<evidence type="ECO:0000256" key="1">
    <source>
        <dbReference type="ARBA" id="ARBA00009759"/>
    </source>
</evidence>
<dbReference type="PANTHER" id="PTHR20854:SF4">
    <property type="entry name" value="INOSITOL-1-MONOPHOSPHATASE-RELATED"/>
    <property type="match status" value="1"/>
</dbReference>
<feature type="binding site" evidence="5">
    <location>
        <position position="77"/>
    </location>
    <ligand>
        <name>Mg(2+)</name>
        <dbReference type="ChEBI" id="CHEBI:18420"/>
        <label>1</label>
        <note>catalytic</note>
    </ligand>
</feature>
<dbReference type="CDD" id="cd01638">
    <property type="entry name" value="CysQ"/>
    <property type="match status" value="1"/>
</dbReference>
<comment type="cofactor">
    <cofactor evidence="5">
        <name>Mg(2+)</name>
        <dbReference type="ChEBI" id="CHEBI:18420"/>
    </cofactor>
</comment>
<evidence type="ECO:0000256" key="5">
    <source>
        <dbReference type="PIRSR" id="PIRSR600760-2"/>
    </source>
</evidence>
<evidence type="ECO:0000313" key="6">
    <source>
        <dbReference type="EMBL" id="SFG36517.1"/>
    </source>
</evidence>
<dbReference type="Gene3D" id="3.40.190.80">
    <property type="match status" value="1"/>
</dbReference>
<dbReference type="SUPFAM" id="SSF56655">
    <property type="entry name" value="Carbohydrate phosphatase"/>
    <property type="match status" value="1"/>
</dbReference>
<dbReference type="GO" id="GO:0007165">
    <property type="term" value="P:signal transduction"/>
    <property type="evidence" value="ECO:0007669"/>
    <property type="project" value="TreeGrafter"/>
</dbReference>
<dbReference type="Pfam" id="PF00459">
    <property type="entry name" value="Inositol_P"/>
    <property type="match status" value="1"/>
</dbReference>
<reference evidence="7" key="1">
    <citation type="submission" date="2016-10" db="EMBL/GenBank/DDBJ databases">
        <authorList>
            <person name="Varghese N."/>
            <person name="Submissions S."/>
        </authorList>
    </citation>
    <scope>NUCLEOTIDE SEQUENCE [LARGE SCALE GENOMIC DNA]</scope>
    <source>
        <strain evidence="7">Gh-105</strain>
    </source>
</reference>